<reference evidence="2 3" key="1">
    <citation type="submission" date="2020-08" db="EMBL/GenBank/DDBJ databases">
        <title>Genomic Encyclopedia of Type Strains, Phase IV (KMG-IV): sequencing the most valuable type-strain genomes for metagenomic binning, comparative biology and taxonomic classification.</title>
        <authorList>
            <person name="Goeker M."/>
        </authorList>
    </citation>
    <scope>NUCLEOTIDE SEQUENCE [LARGE SCALE GENOMIC DNA]</scope>
    <source>
        <strain evidence="2 3">DSM 25079</strain>
    </source>
</reference>
<name>A0A7W9AG59_9SPHN</name>
<evidence type="ECO:0000313" key="2">
    <source>
        <dbReference type="EMBL" id="MBB5685060.1"/>
    </source>
</evidence>
<dbReference type="CDD" id="cd09872">
    <property type="entry name" value="PIN_Sll0205-like"/>
    <property type="match status" value="1"/>
</dbReference>
<dbReference type="SUPFAM" id="SSF88723">
    <property type="entry name" value="PIN domain-like"/>
    <property type="match status" value="1"/>
</dbReference>
<dbReference type="Pfam" id="PF01850">
    <property type="entry name" value="PIN"/>
    <property type="match status" value="1"/>
</dbReference>
<dbReference type="PANTHER" id="PTHR36173:SF2">
    <property type="entry name" value="RIBONUCLEASE VAPC16"/>
    <property type="match status" value="1"/>
</dbReference>
<proteinExistence type="predicted"/>
<evidence type="ECO:0000313" key="3">
    <source>
        <dbReference type="Proteomes" id="UP000549617"/>
    </source>
</evidence>
<dbReference type="InterPro" id="IPR052919">
    <property type="entry name" value="TA_system_RNase"/>
</dbReference>
<accession>A0A7W9AG59</accession>
<dbReference type="AlphaFoldDB" id="A0A7W9AG59"/>
<feature type="domain" description="PIN" evidence="1">
    <location>
        <begin position="4"/>
        <end position="125"/>
    </location>
</feature>
<dbReference type="InterPro" id="IPR041705">
    <property type="entry name" value="PIN_Sll0205"/>
</dbReference>
<dbReference type="EMBL" id="JACIJC010000002">
    <property type="protein sequence ID" value="MBB5685060.1"/>
    <property type="molecule type" value="Genomic_DNA"/>
</dbReference>
<sequence length="131" mass="14303">MRLMLDTHVALWAILDDPRLAKHAADMICHADNRIFISAATIWEIAIKHALARGHKDDMPVSAGNAVAYFGQAGFEMLPITADHAVAAGDLPALHADPFDRMLIAQAMAEPLRLITHDRQVAAYDDGILLI</sequence>
<comment type="caution">
    <text evidence="2">The sequence shown here is derived from an EMBL/GenBank/DDBJ whole genome shotgun (WGS) entry which is preliminary data.</text>
</comment>
<dbReference type="RefSeq" id="WP_184016093.1">
    <property type="nucleotide sequence ID" value="NZ_JACIJC010000002.1"/>
</dbReference>
<gene>
    <name evidence="2" type="ORF">FHS49_001068</name>
</gene>
<dbReference type="Gene3D" id="3.40.50.1010">
    <property type="entry name" value="5'-nuclease"/>
    <property type="match status" value="1"/>
</dbReference>
<evidence type="ECO:0000259" key="1">
    <source>
        <dbReference type="Pfam" id="PF01850"/>
    </source>
</evidence>
<dbReference type="InterPro" id="IPR002716">
    <property type="entry name" value="PIN_dom"/>
</dbReference>
<dbReference type="Proteomes" id="UP000549617">
    <property type="component" value="Unassembled WGS sequence"/>
</dbReference>
<keyword evidence="3" id="KW-1185">Reference proteome</keyword>
<protein>
    <submittedName>
        <fullName evidence="2">PIN domain nuclease of toxin-antitoxin system</fullName>
    </submittedName>
</protein>
<dbReference type="InterPro" id="IPR029060">
    <property type="entry name" value="PIN-like_dom_sf"/>
</dbReference>
<organism evidence="2 3">
    <name type="scientific">Sphingobium boeckii</name>
    <dbReference type="NCBI Taxonomy" id="1082345"/>
    <lineage>
        <taxon>Bacteria</taxon>
        <taxon>Pseudomonadati</taxon>
        <taxon>Pseudomonadota</taxon>
        <taxon>Alphaproteobacteria</taxon>
        <taxon>Sphingomonadales</taxon>
        <taxon>Sphingomonadaceae</taxon>
        <taxon>Sphingobium</taxon>
    </lineage>
</organism>
<dbReference type="PANTHER" id="PTHR36173">
    <property type="entry name" value="RIBONUCLEASE VAPC16-RELATED"/>
    <property type="match status" value="1"/>
</dbReference>